<keyword evidence="4" id="KW-1185">Reference proteome</keyword>
<feature type="transmembrane region" description="Helical" evidence="1">
    <location>
        <begin position="228"/>
        <end position="247"/>
    </location>
</feature>
<dbReference type="AlphaFoldDB" id="A0A848FG05"/>
<evidence type="ECO:0000313" key="4">
    <source>
        <dbReference type="Proteomes" id="UP000574067"/>
    </source>
</evidence>
<proteinExistence type="predicted"/>
<dbReference type="PANTHER" id="PTHR23028:SF131">
    <property type="entry name" value="BLR2367 PROTEIN"/>
    <property type="match status" value="1"/>
</dbReference>
<dbReference type="RefSeq" id="WP_169162675.1">
    <property type="nucleotide sequence ID" value="NZ_JABBFW010000022.1"/>
</dbReference>
<keyword evidence="1" id="KW-0812">Transmembrane</keyword>
<keyword evidence="1" id="KW-0472">Membrane</keyword>
<feature type="transmembrane region" description="Helical" evidence="1">
    <location>
        <begin position="337"/>
        <end position="358"/>
    </location>
</feature>
<protein>
    <submittedName>
        <fullName evidence="3">Acyltransferase</fullName>
    </submittedName>
</protein>
<dbReference type="InterPro" id="IPR002656">
    <property type="entry name" value="Acyl_transf_3_dom"/>
</dbReference>
<dbReference type="GO" id="GO:0016747">
    <property type="term" value="F:acyltransferase activity, transferring groups other than amino-acyl groups"/>
    <property type="evidence" value="ECO:0007669"/>
    <property type="project" value="InterPro"/>
</dbReference>
<dbReference type="Proteomes" id="UP000574067">
    <property type="component" value="Unassembled WGS sequence"/>
</dbReference>
<feature type="transmembrane region" description="Helical" evidence="1">
    <location>
        <begin position="20"/>
        <end position="42"/>
    </location>
</feature>
<reference evidence="3 4" key="1">
    <citation type="submission" date="2020-04" db="EMBL/GenBank/DDBJ databases">
        <title>Azohydromonas sp. isolated from soil.</title>
        <authorList>
            <person name="Dahal R.H."/>
        </authorList>
    </citation>
    <scope>NUCLEOTIDE SEQUENCE [LARGE SCALE GENOMIC DNA]</scope>
    <source>
        <strain evidence="3 4">G-1-1-14</strain>
    </source>
</reference>
<organism evidence="3 4">
    <name type="scientific">Azohydromonas caseinilytica</name>
    <dbReference type="NCBI Taxonomy" id="2728836"/>
    <lineage>
        <taxon>Bacteria</taxon>
        <taxon>Pseudomonadati</taxon>
        <taxon>Pseudomonadota</taxon>
        <taxon>Betaproteobacteria</taxon>
        <taxon>Burkholderiales</taxon>
        <taxon>Sphaerotilaceae</taxon>
        <taxon>Azohydromonas</taxon>
    </lineage>
</organism>
<feature type="transmembrane region" description="Helical" evidence="1">
    <location>
        <begin position="54"/>
        <end position="74"/>
    </location>
</feature>
<dbReference type="InterPro" id="IPR050879">
    <property type="entry name" value="Acyltransferase_3"/>
</dbReference>
<evidence type="ECO:0000313" key="3">
    <source>
        <dbReference type="EMBL" id="NML17775.1"/>
    </source>
</evidence>
<keyword evidence="3" id="KW-0808">Transferase</keyword>
<feature type="transmembrane region" description="Helical" evidence="1">
    <location>
        <begin position="178"/>
        <end position="197"/>
    </location>
</feature>
<keyword evidence="3" id="KW-0012">Acyltransferase</keyword>
<accession>A0A848FG05</accession>
<feature type="transmembrane region" description="Helical" evidence="1">
    <location>
        <begin position="94"/>
        <end position="115"/>
    </location>
</feature>
<feature type="transmembrane region" description="Helical" evidence="1">
    <location>
        <begin position="151"/>
        <end position="171"/>
    </location>
</feature>
<dbReference type="EMBL" id="JABBFW010000022">
    <property type="protein sequence ID" value="NML17775.1"/>
    <property type="molecule type" value="Genomic_DNA"/>
</dbReference>
<comment type="caution">
    <text evidence="3">The sequence shown here is derived from an EMBL/GenBank/DDBJ whole genome shotgun (WGS) entry which is preliminary data.</text>
</comment>
<keyword evidence="1" id="KW-1133">Transmembrane helix</keyword>
<feature type="transmembrane region" description="Helical" evidence="1">
    <location>
        <begin position="306"/>
        <end position="325"/>
    </location>
</feature>
<evidence type="ECO:0000259" key="2">
    <source>
        <dbReference type="Pfam" id="PF01757"/>
    </source>
</evidence>
<sequence length="379" mass="40808">MNDLGMPASHQGERLLWVQVLRGVAALLVLAGHAQGVLLDAAARQGQALQRLPLPPGGFGVDLFFCISGLIMVVASRPLYGQPGAAGAFLRRRALRLVPLYWLATGLSVLALLVGRHGLERTSWNDLLASLLFLPYPVYGDAAQPFPLLTLGWSLNYEVFFYALFAVFIALPTRRAVACTVAALAAIVLAGSLVTPHTMALHFWSRPILLEFGLGCLLGLWWLRGAPAASAAVLGFGSAALVALALDPFGLSIKPAGGSTPNDLVRVIGWGLPAAALLAAALWLERHGVTLSLGRVGQALARLGDWSYSLYLMHPFALLATVKAWERLALHQQLPWWMLGALLPLGSLLLAALSYRFIEQPLLRRLRPAPLVRRVEARA</sequence>
<name>A0A848FG05_9BURK</name>
<feature type="transmembrane region" description="Helical" evidence="1">
    <location>
        <begin position="267"/>
        <end position="285"/>
    </location>
</feature>
<gene>
    <name evidence="3" type="ORF">HHL10_22650</name>
</gene>
<dbReference type="PANTHER" id="PTHR23028">
    <property type="entry name" value="ACETYLTRANSFERASE"/>
    <property type="match status" value="1"/>
</dbReference>
<dbReference type="GO" id="GO:0000271">
    <property type="term" value="P:polysaccharide biosynthetic process"/>
    <property type="evidence" value="ECO:0007669"/>
    <property type="project" value="TreeGrafter"/>
</dbReference>
<dbReference type="Pfam" id="PF01757">
    <property type="entry name" value="Acyl_transf_3"/>
    <property type="match status" value="1"/>
</dbReference>
<evidence type="ECO:0000256" key="1">
    <source>
        <dbReference type="SAM" id="Phobius"/>
    </source>
</evidence>
<feature type="domain" description="Acyltransferase 3" evidence="2">
    <location>
        <begin position="16"/>
        <end position="353"/>
    </location>
</feature>
<dbReference type="GO" id="GO:0016020">
    <property type="term" value="C:membrane"/>
    <property type="evidence" value="ECO:0007669"/>
    <property type="project" value="TreeGrafter"/>
</dbReference>
<feature type="transmembrane region" description="Helical" evidence="1">
    <location>
        <begin position="203"/>
        <end position="223"/>
    </location>
</feature>